<evidence type="ECO:0000313" key="2">
    <source>
        <dbReference type="EMBL" id="VHO05434.1"/>
    </source>
</evidence>
<organism evidence="2">
    <name type="scientific">Rheinheimera sp. BAL341</name>
    <dbReference type="NCBI Taxonomy" id="1708203"/>
    <lineage>
        <taxon>Bacteria</taxon>
        <taxon>Pseudomonadati</taxon>
        <taxon>Pseudomonadota</taxon>
        <taxon>Gammaproteobacteria</taxon>
        <taxon>Chromatiales</taxon>
        <taxon>Chromatiaceae</taxon>
        <taxon>Rheinheimera</taxon>
    </lineage>
</organism>
<dbReference type="EMBL" id="CAAJGR010000124">
    <property type="protein sequence ID" value="VHO05434.1"/>
    <property type="molecule type" value="Genomic_DNA"/>
</dbReference>
<protein>
    <submittedName>
        <fullName evidence="2">Uncharacterized protein</fullName>
    </submittedName>
</protein>
<feature type="transmembrane region" description="Helical" evidence="1">
    <location>
        <begin position="59"/>
        <end position="79"/>
    </location>
</feature>
<keyword evidence="1" id="KW-0472">Membrane</keyword>
<feature type="transmembrane region" description="Helical" evidence="1">
    <location>
        <begin position="120"/>
        <end position="140"/>
    </location>
</feature>
<dbReference type="AlphaFoldDB" id="A0A486XS75"/>
<proteinExistence type="predicted"/>
<evidence type="ECO:0000256" key="1">
    <source>
        <dbReference type="SAM" id="Phobius"/>
    </source>
</evidence>
<gene>
    <name evidence="2" type="ORF">BAL341_2518</name>
</gene>
<keyword evidence="1" id="KW-1133">Transmembrane helix</keyword>
<name>A0A486XS75_9GAMM</name>
<reference evidence="2" key="1">
    <citation type="submission" date="2019-04" db="EMBL/GenBank/DDBJ databases">
        <authorList>
            <person name="Brambilla D."/>
        </authorList>
    </citation>
    <scope>NUCLEOTIDE SEQUENCE</scope>
    <source>
        <strain evidence="2">BAL1</strain>
    </source>
</reference>
<feature type="transmembrane region" description="Helical" evidence="1">
    <location>
        <begin position="32"/>
        <end position="53"/>
    </location>
</feature>
<keyword evidence="1" id="KW-0812">Transmembrane</keyword>
<accession>A0A486XS75</accession>
<feature type="transmembrane region" description="Helical" evidence="1">
    <location>
        <begin position="86"/>
        <end position="108"/>
    </location>
</feature>
<feature type="transmembrane region" description="Helical" evidence="1">
    <location>
        <begin position="6"/>
        <end position="25"/>
    </location>
</feature>
<sequence length="148" mass="15976">MTFSRWYPLGYLLLAVLLTTLLTSLVQSSVNLTAIAALTGTLALADILFTLGFDLRHFSITYAPIALVNLLSVALLVKLLPALARLWLASLIAAVVLYLMLHLINSLAPMPTLIAANRSGLGTLAMLLCSAAGMACYLWLIKRRYSNA</sequence>